<evidence type="ECO:0008006" key="4">
    <source>
        <dbReference type="Google" id="ProtNLM"/>
    </source>
</evidence>
<evidence type="ECO:0000256" key="1">
    <source>
        <dbReference type="SAM" id="Coils"/>
    </source>
</evidence>
<accession>A0A7X8TK05</accession>
<protein>
    <recommendedName>
        <fullName evidence="4">WXG100 family type VII secretion target</fullName>
    </recommendedName>
</protein>
<organism evidence="2 3">
    <name type="scientific">Nesterenkonia sedimenti</name>
    <dbReference type="NCBI Taxonomy" id="1463632"/>
    <lineage>
        <taxon>Bacteria</taxon>
        <taxon>Bacillati</taxon>
        <taxon>Actinomycetota</taxon>
        <taxon>Actinomycetes</taxon>
        <taxon>Micrococcales</taxon>
        <taxon>Micrococcaceae</taxon>
        <taxon>Nesterenkonia</taxon>
    </lineage>
</organism>
<reference evidence="2 3" key="1">
    <citation type="submission" date="2020-04" db="EMBL/GenBank/DDBJ databases">
        <title>Nesterenkonia sp. nov., isolated from marine sediment.</title>
        <authorList>
            <person name="Zhang G."/>
        </authorList>
    </citation>
    <scope>NUCLEOTIDE SEQUENCE [LARGE SCALE GENOMIC DNA]</scope>
    <source>
        <strain evidence="2 3">MY13</strain>
    </source>
</reference>
<dbReference type="InterPro" id="IPR036689">
    <property type="entry name" value="ESAT-6-like_sf"/>
</dbReference>
<dbReference type="SUPFAM" id="SSF140453">
    <property type="entry name" value="EsxAB dimer-like"/>
    <property type="match status" value="1"/>
</dbReference>
<feature type="coiled-coil region" evidence="1">
    <location>
        <begin position="10"/>
        <end position="37"/>
    </location>
</feature>
<evidence type="ECO:0000313" key="2">
    <source>
        <dbReference type="EMBL" id="NLS09979.1"/>
    </source>
</evidence>
<dbReference type="AlphaFoldDB" id="A0A7X8TK05"/>
<sequence>MGTIRFDMEEDILERQMNRSSTESEELNRAIENFKAAAAPLEGKFNGSAKAAFNNFKVRTDEISTTLNNALVGICQSIEGQNTSFRSGVSDATDYHQSQMNTANWDGADSAAFGPANIGR</sequence>
<keyword evidence="1" id="KW-0175">Coiled coil</keyword>
<name>A0A7X8TK05_9MICC</name>
<gene>
    <name evidence="2" type="ORF">HGQ17_08205</name>
</gene>
<comment type="caution">
    <text evidence="2">The sequence shown here is derived from an EMBL/GenBank/DDBJ whole genome shotgun (WGS) entry which is preliminary data.</text>
</comment>
<dbReference type="RefSeq" id="WP_168887458.1">
    <property type="nucleotide sequence ID" value="NZ_JABAHY010000006.1"/>
</dbReference>
<keyword evidence="3" id="KW-1185">Reference proteome</keyword>
<proteinExistence type="predicted"/>
<evidence type="ECO:0000313" key="3">
    <source>
        <dbReference type="Proteomes" id="UP000523139"/>
    </source>
</evidence>
<dbReference type="Proteomes" id="UP000523139">
    <property type="component" value="Unassembled WGS sequence"/>
</dbReference>
<dbReference type="EMBL" id="JABAHY010000006">
    <property type="protein sequence ID" value="NLS09979.1"/>
    <property type="molecule type" value="Genomic_DNA"/>
</dbReference>
<dbReference type="Gene3D" id="1.10.287.1060">
    <property type="entry name" value="ESAT-6-like"/>
    <property type="match status" value="1"/>
</dbReference>